<evidence type="ECO:0000256" key="1">
    <source>
        <dbReference type="SAM" id="MobiDB-lite"/>
    </source>
</evidence>
<feature type="transmembrane region" description="Helical" evidence="2">
    <location>
        <begin position="246"/>
        <end position="263"/>
    </location>
</feature>
<dbReference type="Proteomes" id="UP000035425">
    <property type="component" value="Unassembled WGS sequence"/>
</dbReference>
<evidence type="ECO:0000313" key="3">
    <source>
        <dbReference type="EMBL" id="KLL10731.1"/>
    </source>
</evidence>
<feature type="transmembrane region" description="Helical" evidence="2">
    <location>
        <begin position="92"/>
        <end position="111"/>
    </location>
</feature>
<gene>
    <name evidence="3" type="ORF">FrCorBMG51_16375</name>
</gene>
<sequence length="613" mass="64628">MTTTDIGAGVRSARGGAGSTPTPGLDPGPRDVEPRGPGPGSLPPRARPTRSRRWPAALTVLVAFCGLSVLLFRDGWTDLGGTVYGGGDAVLFSWYLGWTPYALTHGLNPFVTQFLNVPDGVNIMWSTGVPLLGVLAAPITMLAGPLVTFHVLTTLAPALSGWAMFLAVRRWTAALPAAVAGLLYGFGPYLIGASYGHLHLSFVPFPPILLLLMDDLFVRQRNIRRTGVLLGVAVAAQALISEEVLATSAVVAVIAIAILCLQYRDQVRARAGAAIRGLAICTGVATAALAWPLATQFFGPQRVHGSIQPPDVAVSDLLTFVTPTPLQAFGPDFAVRESLTFTGNAVEVSGYLGLPLLALLLFIAVRLRHNRLVALCAPLAVAAAVLSLGPHLHVGGHNTGIPLPWRVLELGPVLHNALPSRLSLYVALAASIMIAIWLDQAQPPRIRAVTVGVSVAALVPLVPASLLAFSPATPAFFTGSQVSNALPEGSTALVVPYPYPQQNVAMLWQAQAKFRFAIPGCYCTVPDRNGRSSFHPEPDPLNSALIAVATGASTADDALRQPGLRATFDRFDLDAVILGPSDHRDELVKLLTELAGGTGRHVDGVDLWLLDTP</sequence>
<feature type="transmembrane region" description="Helical" evidence="2">
    <location>
        <begin position="275"/>
        <end position="294"/>
    </location>
</feature>
<keyword evidence="2" id="KW-0472">Membrane</keyword>
<feature type="transmembrane region" description="Helical" evidence="2">
    <location>
        <begin position="450"/>
        <end position="469"/>
    </location>
</feature>
<feature type="region of interest" description="Disordered" evidence="1">
    <location>
        <begin position="1"/>
        <end position="50"/>
    </location>
</feature>
<protein>
    <submittedName>
        <fullName evidence="3">Uncharacterized protein</fullName>
    </submittedName>
</protein>
<comment type="caution">
    <text evidence="3">The sequence shown here is derived from an EMBL/GenBank/DDBJ whole genome shotgun (WGS) entry which is preliminary data.</text>
</comment>
<organism evidence="3 4">
    <name type="scientific">Protofrankia coriariae</name>
    <dbReference type="NCBI Taxonomy" id="1562887"/>
    <lineage>
        <taxon>Bacteria</taxon>
        <taxon>Bacillati</taxon>
        <taxon>Actinomycetota</taxon>
        <taxon>Actinomycetes</taxon>
        <taxon>Frankiales</taxon>
        <taxon>Frankiaceae</taxon>
        <taxon>Protofrankia</taxon>
    </lineage>
</organism>
<feature type="transmembrane region" description="Helical" evidence="2">
    <location>
        <begin position="372"/>
        <end position="392"/>
    </location>
</feature>
<name>A0ABR5F1Z0_9ACTN</name>
<feature type="transmembrane region" description="Helical" evidence="2">
    <location>
        <begin position="123"/>
        <end position="143"/>
    </location>
</feature>
<keyword evidence="2" id="KW-0812">Transmembrane</keyword>
<feature type="transmembrane region" description="Helical" evidence="2">
    <location>
        <begin position="54"/>
        <end position="72"/>
    </location>
</feature>
<keyword evidence="4" id="KW-1185">Reference proteome</keyword>
<accession>A0ABR5F1Z0</accession>
<feature type="transmembrane region" description="Helical" evidence="2">
    <location>
        <begin position="173"/>
        <end position="191"/>
    </location>
</feature>
<reference evidence="3 4" key="1">
    <citation type="submission" date="2014-12" db="EMBL/GenBank/DDBJ databases">
        <title>Frankia sp. BMG5.1 draft genome.</title>
        <authorList>
            <person name="Gtari M."/>
            <person name="Ghodhbane-Gtari F."/>
            <person name="Nouioui I."/>
            <person name="Ktari A."/>
            <person name="Hezbri K."/>
            <person name="Mimouni W."/>
            <person name="Sbissi I."/>
            <person name="Ayari A."/>
            <person name="Yamanaka T."/>
            <person name="Normand P."/>
            <person name="Tisa L.S."/>
            <person name="Boudabous A."/>
        </authorList>
    </citation>
    <scope>NUCLEOTIDE SEQUENCE [LARGE SCALE GENOMIC DNA]</scope>
    <source>
        <strain evidence="3 4">BMG5.1</strain>
    </source>
</reference>
<keyword evidence="2" id="KW-1133">Transmembrane helix</keyword>
<feature type="transmembrane region" description="Helical" evidence="2">
    <location>
        <begin position="422"/>
        <end position="438"/>
    </location>
</feature>
<evidence type="ECO:0000313" key="4">
    <source>
        <dbReference type="Proteomes" id="UP000035425"/>
    </source>
</evidence>
<dbReference type="EMBL" id="JWIO01000027">
    <property type="protein sequence ID" value="KLL10731.1"/>
    <property type="molecule type" value="Genomic_DNA"/>
</dbReference>
<proteinExistence type="predicted"/>
<feature type="transmembrane region" description="Helical" evidence="2">
    <location>
        <begin position="149"/>
        <end position="168"/>
    </location>
</feature>
<feature type="compositionally biased region" description="Pro residues" evidence="1">
    <location>
        <begin position="36"/>
        <end position="46"/>
    </location>
</feature>
<evidence type="ECO:0000256" key="2">
    <source>
        <dbReference type="SAM" id="Phobius"/>
    </source>
</evidence>
<feature type="transmembrane region" description="Helical" evidence="2">
    <location>
        <begin position="348"/>
        <end position="365"/>
    </location>
</feature>